<evidence type="ECO:0000313" key="3">
    <source>
        <dbReference type="Proteomes" id="UP000267517"/>
    </source>
</evidence>
<dbReference type="EMBL" id="AP018049">
    <property type="protein sequence ID" value="BBA28343.1"/>
    <property type="molecule type" value="Genomic_DNA"/>
</dbReference>
<evidence type="ECO:0000256" key="1">
    <source>
        <dbReference type="SAM" id="MobiDB-lite"/>
    </source>
</evidence>
<accession>A0A250KKN8</accession>
<protein>
    <submittedName>
        <fullName evidence="2">TIGR02757 family protein</fullName>
    </submittedName>
</protein>
<name>A0A250KKN8_9BACT</name>
<dbReference type="Pfam" id="PF09674">
    <property type="entry name" value="DUF2400"/>
    <property type="match status" value="1"/>
</dbReference>
<dbReference type="AlphaFoldDB" id="A0A250KKN8"/>
<feature type="region of interest" description="Disordered" evidence="1">
    <location>
        <begin position="1"/>
        <end position="43"/>
    </location>
</feature>
<gene>
    <name evidence="2" type="ORF">PMEL1_00235</name>
</gene>
<organism evidence="2 3">
    <name type="scientific">Prevotella melaninogenica</name>
    <dbReference type="NCBI Taxonomy" id="28132"/>
    <lineage>
        <taxon>Bacteria</taxon>
        <taxon>Pseudomonadati</taxon>
        <taxon>Bacteroidota</taxon>
        <taxon>Bacteroidia</taxon>
        <taxon>Bacteroidales</taxon>
        <taxon>Prevotellaceae</taxon>
        <taxon>Prevotella</taxon>
    </lineage>
</organism>
<dbReference type="Proteomes" id="UP000267517">
    <property type="component" value="Chromosome I"/>
</dbReference>
<dbReference type="InterPro" id="IPR014127">
    <property type="entry name" value="CHP02757"/>
</dbReference>
<reference evidence="2 3" key="1">
    <citation type="submission" date="2017-05" db="EMBL/GenBank/DDBJ databases">
        <title>whole genome sequence of Prevotella melaninogenica GAI 07411.</title>
        <authorList>
            <person name="Kondo Y."/>
            <person name="Hoshino T."/>
        </authorList>
    </citation>
    <scope>NUCLEOTIDE SEQUENCE [LARGE SCALE GENOMIC DNA]</scope>
    <source>
        <strain evidence="2 3">GAI 07411</strain>
    </source>
</reference>
<dbReference type="NCBIfam" id="TIGR02757">
    <property type="entry name" value="TIGR02757 family protein"/>
    <property type="match status" value="1"/>
</dbReference>
<evidence type="ECO:0000313" key="2">
    <source>
        <dbReference type="EMBL" id="BBA28343.1"/>
    </source>
</evidence>
<proteinExistence type="predicted"/>
<sequence>MPKTQDASSKKTKTKNTDNKSLRKTKKPHQSLPSSLGEGGMVRSSCKSTAAKSLQNRLLTLANKYETPSFLNGDPSWFMHQVIGKRNQETIAFIASCLSYGSRQVFLPRIQYLLDCSRSEPYEWIRTGRYTLEIPNDDQCFYRLYTNTMMHDLFYALQTMYEEYGDMENYIRCYAKLNKEKPQMDAIIAIEAICDYFLKHEAIGIVPKSTTSSCKRVCMFLRWMVRTDSPVDLGIWSDLIDQRSLIIPLDTHVIQQSLQLGLITSKTASMSVARKLTDKLLEIFPNDPLKADFALFGYGVNQK</sequence>